<evidence type="ECO:0000313" key="2">
    <source>
        <dbReference type="EMBL" id="KAK3009924.1"/>
    </source>
</evidence>
<dbReference type="SUPFAM" id="SSF53756">
    <property type="entry name" value="UDP-Glycosyltransferase/glycogen phosphorylase"/>
    <property type="match status" value="1"/>
</dbReference>
<gene>
    <name evidence="2" type="ORF">RJ639_011031</name>
    <name evidence="1" type="ORF">RJ639_026264</name>
</gene>
<dbReference type="EMBL" id="JAVXUP010001594">
    <property type="protein sequence ID" value="KAK3009924.1"/>
    <property type="molecule type" value="Genomic_DNA"/>
</dbReference>
<sequence length="133" mass="14915">MKRLKWVLGNSFQELETDVIASMDEIHPIWPVGQLVPSPLLGKEDETDAEQPTNTKFITDVLHVGVRLTKNQEGLLGCEEVEKCIEEIMSGPRSEEFKTNAAKLKQVAWEAEANGGSSDWNIQLFVDEIIGNY</sequence>
<name>A0AA88VLX4_9ASTE</name>
<keyword evidence="3" id="KW-1185">Reference proteome</keyword>
<reference evidence="2" key="1">
    <citation type="submission" date="2022-12" db="EMBL/GenBank/DDBJ databases">
        <title>Draft genome assemblies for two species of Escallonia (Escalloniales).</title>
        <authorList>
            <person name="Chanderbali A."/>
            <person name="Dervinis C."/>
            <person name="Anghel I."/>
            <person name="Soltis D."/>
            <person name="Soltis P."/>
            <person name="Zapata F."/>
        </authorList>
    </citation>
    <scope>NUCLEOTIDE SEQUENCE</scope>
    <source>
        <strain evidence="2">UCBG64.0493</strain>
        <tissue evidence="2">Leaf</tissue>
    </source>
</reference>
<dbReference type="AlphaFoldDB" id="A0AA88VLX4"/>
<dbReference type="Gene3D" id="3.40.50.2000">
    <property type="entry name" value="Glycogen Phosphorylase B"/>
    <property type="match status" value="3"/>
</dbReference>
<evidence type="ECO:0000313" key="1">
    <source>
        <dbReference type="EMBL" id="KAK2997697.1"/>
    </source>
</evidence>
<dbReference type="PANTHER" id="PTHR48045">
    <property type="entry name" value="UDP-GLYCOSYLTRANSFERASE 72B1"/>
    <property type="match status" value="1"/>
</dbReference>
<dbReference type="EMBL" id="JAVXUP010004035">
    <property type="protein sequence ID" value="KAK2997697.1"/>
    <property type="molecule type" value="Genomic_DNA"/>
</dbReference>
<proteinExistence type="predicted"/>
<comment type="caution">
    <text evidence="2">The sequence shown here is derived from an EMBL/GenBank/DDBJ whole genome shotgun (WGS) entry which is preliminary data.</text>
</comment>
<protein>
    <submittedName>
        <fullName evidence="2">Uncharacterized protein</fullName>
    </submittedName>
</protein>
<dbReference type="Proteomes" id="UP001188597">
    <property type="component" value="Unassembled WGS sequence"/>
</dbReference>
<accession>A0AA88VLX4</accession>
<dbReference type="PANTHER" id="PTHR48045:SF26">
    <property type="entry name" value="UDP-GLYCOSYLTRANSFERASE 74E2-LIKE"/>
    <property type="match status" value="1"/>
</dbReference>
<organism evidence="2 3">
    <name type="scientific">Escallonia herrerae</name>
    <dbReference type="NCBI Taxonomy" id="1293975"/>
    <lineage>
        <taxon>Eukaryota</taxon>
        <taxon>Viridiplantae</taxon>
        <taxon>Streptophyta</taxon>
        <taxon>Embryophyta</taxon>
        <taxon>Tracheophyta</taxon>
        <taxon>Spermatophyta</taxon>
        <taxon>Magnoliopsida</taxon>
        <taxon>eudicotyledons</taxon>
        <taxon>Gunneridae</taxon>
        <taxon>Pentapetalae</taxon>
        <taxon>asterids</taxon>
        <taxon>campanulids</taxon>
        <taxon>Escalloniales</taxon>
        <taxon>Escalloniaceae</taxon>
        <taxon>Escallonia</taxon>
    </lineage>
</organism>
<evidence type="ECO:0000313" key="3">
    <source>
        <dbReference type="Proteomes" id="UP001188597"/>
    </source>
</evidence>